<keyword evidence="3" id="KW-1185">Reference proteome</keyword>
<dbReference type="RefSeq" id="WP_380824657.1">
    <property type="nucleotide sequence ID" value="NZ_JBHTCG010000003.1"/>
</dbReference>
<gene>
    <name evidence="2" type="ORF">ACFQSB_05505</name>
</gene>
<evidence type="ECO:0000313" key="2">
    <source>
        <dbReference type="EMBL" id="MFC7381656.1"/>
    </source>
</evidence>
<dbReference type="InterPro" id="IPR006311">
    <property type="entry name" value="TAT_signal"/>
</dbReference>
<feature type="region of interest" description="Disordered" evidence="1">
    <location>
        <begin position="1"/>
        <end position="24"/>
    </location>
</feature>
<dbReference type="Proteomes" id="UP001596496">
    <property type="component" value="Unassembled WGS sequence"/>
</dbReference>
<dbReference type="Pfam" id="PF05787">
    <property type="entry name" value="PhoX"/>
    <property type="match status" value="1"/>
</dbReference>
<dbReference type="PROSITE" id="PS51318">
    <property type="entry name" value="TAT"/>
    <property type="match status" value="1"/>
</dbReference>
<dbReference type="SUPFAM" id="SSF63829">
    <property type="entry name" value="Calcium-dependent phosphotriesterase"/>
    <property type="match status" value="1"/>
</dbReference>
<evidence type="ECO:0000313" key="3">
    <source>
        <dbReference type="Proteomes" id="UP001596496"/>
    </source>
</evidence>
<proteinExistence type="predicted"/>
<feature type="compositionally biased region" description="Basic and acidic residues" evidence="1">
    <location>
        <begin position="1"/>
        <end position="10"/>
    </location>
</feature>
<sequence>MTSSMSRHEATGATGGDVSDGDVSSRGLSRRDLFRAGAVGGLGIAIAGSVESIAGPAAFAQTGAKGATGYGAVVADPAGLLALPPGFSYKIVAQAGKTLLETGEPTPSDADGTGCFRAPHGFVLVNNHEIGGGEPYGVPALDGLTYDPGAHGGTTNIEVDKQGDRVREYVSVAGTHNNCAGGITPWGTWLTCEETEQRAGGAFQKDHGYVFEVDPFDRDANKNPVPLKFLGRYSHEAVAVNPRNSEIYLTEDASSPNGLYYRWTPPRGFHARKGALRALALTSGGDTAGTLEALSAYKGGKHIKDLSEATQPGTRYKVKWVAVPDRDAKTVSVRKQFTDDQITRSRKLEGAWFADGGAYFVASYARHDDGSVNEHDGQVWFYDPESETITLKTIFGVNPDPEADTDYDGPDNITVSPYGGVILAEDGEGVSHLVGVTKQGTPYPMARNELNDSEFTGPTFSQDGRILFANIQTPGYVFAITGPWRRPSDGNGHGDHGHDHH</sequence>
<reference evidence="3" key="1">
    <citation type="journal article" date="2019" name="Int. J. Syst. Evol. Microbiol.">
        <title>The Global Catalogue of Microorganisms (GCM) 10K type strain sequencing project: providing services to taxonomists for standard genome sequencing and annotation.</title>
        <authorList>
            <consortium name="The Broad Institute Genomics Platform"/>
            <consortium name="The Broad Institute Genome Sequencing Center for Infectious Disease"/>
            <person name="Wu L."/>
            <person name="Ma J."/>
        </authorList>
    </citation>
    <scope>NUCLEOTIDE SEQUENCE [LARGE SCALE GENOMIC DNA]</scope>
    <source>
        <strain evidence="3">CECT 7649</strain>
    </source>
</reference>
<dbReference type="PANTHER" id="PTHR35399:SF4">
    <property type="entry name" value="MEMBRANE PROTEIN"/>
    <property type="match status" value="1"/>
</dbReference>
<name>A0ABW2NW66_9ACTN</name>
<dbReference type="PANTHER" id="PTHR35399">
    <property type="entry name" value="SLR8030 PROTEIN"/>
    <property type="match status" value="1"/>
</dbReference>
<protein>
    <submittedName>
        <fullName evidence="2">Alkaline phosphatase PhoX</fullName>
    </submittedName>
</protein>
<evidence type="ECO:0000256" key="1">
    <source>
        <dbReference type="SAM" id="MobiDB-lite"/>
    </source>
</evidence>
<accession>A0ABW2NW66</accession>
<organism evidence="2 3">
    <name type="scientific">Sphaerisporangium rhizosphaerae</name>
    <dbReference type="NCBI Taxonomy" id="2269375"/>
    <lineage>
        <taxon>Bacteria</taxon>
        <taxon>Bacillati</taxon>
        <taxon>Actinomycetota</taxon>
        <taxon>Actinomycetes</taxon>
        <taxon>Streptosporangiales</taxon>
        <taxon>Streptosporangiaceae</taxon>
        <taxon>Sphaerisporangium</taxon>
    </lineage>
</organism>
<comment type="caution">
    <text evidence="2">The sequence shown here is derived from an EMBL/GenBank/DDBJ whole genome shotgun (WGS) entry which is preliminary data.</text>
</comment>
<dbReference type="EMBL" id="JBHTCG010000003">
    <property type="protein sequence ID" value="MFC7381656.1"/>
    <property type="molecule type" value="Genomic_DNA"/>
</dbReference>
<dbReference type="InterPro" id="IPR008557">
    <property type="entry name" value="PhoX"/>
</dbReference>